<comment type="subcellular location">
    <subcellularLocation>
        <location evidence="4">Cytoplasm</location>
    </subcellularLocation>
</comment>
<keyword evidence="2 4" id="KW-0831">Ubiquinone biosynthesis</keyword>
<dbReference type="HAMAP" id="MF_01632">
    <property type="entry name" value="UbiC"/>
    <property type="match status" value="1"/>
</dbReference>
<dbReference type="Pfam" id="PF04345">
    <property type="entry name" value="Chor_lyase"/>
    <property type="match status" value="1"/>
</dbReference>
<gene>
    <name evidence="4" type="primary">ubiC</name>
    <name evidence="5" type="ORF">L2725_20390</name>
</gene>
<evidence type="ECO:0000256" key="2">
    <source>
        <dbReference type="ARBA" id="ARBA00022688"/>
    </source>
</evidence>
<dbReference type="EC" id="4.1.3.40" evidence="4"/>
<keyword evidence="3 4" id="KW-0456">Lyase</keyword>
<feature type="binding site" evidence="4">
    <location>
        <position position="109"/>
    </location>
    <ligand>
        <name>substrate</name>
    </ligand>
</feature>
<comment type="catalytic activity">
    <reaction evidence="4">
        <text>chorismate = 4-hydroxybenzoate + pyruvate</text>
        <dbReference type="Rhea" id="RHEA:16505"/>
        <dbReference type="ChEBI" id="CHEBI:15361"/>
        <dbReference type="ChEBI" id="CHEBI:17879"/>
        <dbReference type="ChEBI" id="CHEBI:29748"/>
        <dbReference type="EC" id="4.1.3.40"/>
    </reaction>
</comment>
<dbReference type="RefSeq" id="WP_249250658.1">
    <property type="nucleotide sequence ID" value="NZ_JAKIKT010000011.1"/>
</dbReference>
<evidence type="ECO:0000313" key="5">
    <source>
        <dbReference type="EMBL" id="MCL2916102.1"/>
    </source>
</evidence>
<comment type="pathway">
    <text evidence="4">Cofactor biosynthesis; ubiquinone biosynthesis.</text>
</comment>
<proteinExistence type="inferred from homology"/>
<dbReference type="PANTHER" id="PTHR38683:SF1">
    <property type="entry name" value="CHORISMATE PYRUVATE-LYASE"/>
    <property type="match status" value="1"/>
</dbReference>
<evidence type="ECO:0000256" key="4">
    <source>
        <dbReference type="HAMAP-Rule" id="MF_01632"/>
    </source>
</evidence>
<reference evidence="5 6" key="1">
    <citation type="submission" date="2022-01" db="EMBL/GenBank/DDBJ databases">
        <title>Whole genome-based taxonomy of the Shewanellaceae.</title>
        <authorList>
            <person name="Martin-Rodriguez A.J."/>
        </authorList>
    </citation>
    <scope>NUCLEOTIDE SEQUENCE [LARGE SCALE GENOMIC DNA]</scope>
    <source>
        <strain evidence="5 6">DSM 21332</strain>
    </source>
</reference>
<comment type="similarity">
    <text evidence="4">Belongs to the UbiC family.</text>
</comment>
<comment type="caution">
    <text evidence="4">Lacks conserved residue(s) required for the propagation of feature annotation.</text>
</comment>
<dbReference type="SUPFAM" id="SSF64288">
    <property type="entry name" value="Chorismate lyase-like"/>
    <property type="match status" value="1"/>
</dbReference>
<dbReference type="Proteomes" id="UP001202831">
    <property type="component" value="Unassembled WGS sequence"/>
</dbReference>
<accession>A0ABT0NE75</accession>
<feature type="binding site" evidence="4">
    <location>
        <position position="168"/>
    </location>
    <ligand>
        <name>substrate</name>
    </ligand>
</feature>
<dbReference type="Gene3D" id="3.40.1410.10">
    <property type="entry name" value="Chorismate lyase-like"/>
    <property type="match status" value="1"/>
</dbReference>
<evidence type="ECO:0000256" key="1">
    <source>
        <dbReference type="ARBA" id="ARBA00022490"/>
    </source>
</evidence>
<protein>
    <recommendedName>
        <fullName evidence="4">Probable chorismate pyruvate-lyase</fullName>
        <shortName evidence="4">CL</shortName>
        <shortName evidence="4">CPL</shortName>
        <ecNumber evidence="4">4.1.3.40</ecNumber>
    </recommendedName>
</protein>
<feature type="binding site" evidence="4">
    <location>
        <position position="71"/>
    </location>
    <ligand>
        <name>substrate</name>
    </ligand>
</feature>
<evidence type="ECO:0000256" key="3">
    <source>
        <dbReference type="ARBA" id="ARBA00023239"/>
    </source>
</evidence>
<name>A0ABT0NE75_9GAMM</name>
<dbReference type="GO" id="GO:0008813">
    <property type="term" value="F:chorismate lyase activity"/>
    <property type="evidence" value="ECO:0007669"/>
    <property type="project" value="UniProtKB-EC"/>
</dbReference>
<evidence type="ECO:0000313" key="6">
    <source>
        <dbReference type="Proteomes" id="UP001202831"/>
    </source>
</evidence>
<comment type="function">
    <text evidence="4">Removes the pyruvyl group from chorismate, with concomitant aromatization of the ring, to provide 4-hydroxybenzoate (4HB) for the ubiquinone pathway.</text>
</comment>
<dbReference type="PANTHER" id="PTHR38683">
    <property type="entry name" value="CHORISMATE PYRUVATE-LYASE"/>
    <property type="match status" value="1"/>
</dbReference>
<comment type="caution">
    <text evidence="5">The sequence shown here is derived from an EMBL/GenBank/DDBJ whole genome shotgun (WGS) entry which is preliminary data.</text>
</comment>
<dbReference type="InterPro" id="IPR007440">
    <property type="entry name" value="Chorismate--pyruvate_lyase"/>
</dbReference>
<dbReference type="InterPro" id="IPR028978">
    <property type="entry name" value="Chorismate_lyase_/UTRA_dom_sf"/>
</dbReference>
<dbReference type="EMBL" id="JAKIKT010000011">
    <property type="protein sequence ID" value="MCL2916102.1"/>
    <property type="molecule type" value="Genomic_DNA"/>
</dbReference>
<keyword evidence="1 4" id="KW-0963">Cytoplasm</keyword>
<sequence length="181" mass="21006">MDVTRFSFPYGESIQWFSPAKAENLPSSPLYDWLLSKDSLTAKLKLCCRDFSVELVGEQWHQGQTTRYWTREVLLYLDNVPWVFASTLIPETLMQDDETGLQTLGNRPLGELLYSSKAYTPGEIEVAKFDSCVRLEQLTQKLQQRQQEPLWGRRRYFDYQGQTLIVSEVFLPAAVDAIQQR</sequence>
<keyword evidence="4" id="KW-0670">Pyruvate</keyword>
<keyword evidence="6" id="KW-1185">Reference proteome</keyword>
<organism evidence="5 6">
    <name type="scientific">Shewanella corallii</name>
    <dbReference type="NCBI Taxonomy" id="560080"/>
    <lineage>
        <taxon>Bacteria</taxon>
        <taxon>Pseudomonadati</taxon>
        <taxon>Pseudomonadota</taxon>
        <taxon>Gammaproteobacteria</taxon>
        <taxon>Alteromonadales</taxon>
        <taxon>Shewanellaceae</taxon>
        <taxon>Shewanella</taxon>
    </lineage>
</organism>